<proteinExistence type="predicted"/>
<dbReference type="EMBL" id="JASCZI010273337">
    <property type="protein sequence ID" value="MED6224672.1"/>
    <property type="molecule type" value="Genomic_DNA"/>
</dbReference>
<evidence type="ECO:0000256" key="1">
    <source>
        <dbReference type="SAM" id="Phobius"/>
    </source>
</evidence>
<keyword evidence="3" id="KW-1185">Reference proteome</keyword>
<reference evidence="2 3" key="1">
    <citation type="journal article" date="2023" name="Plants (Basel)">
        <title>Bridging the Gap: Combining Genomics and Transcriptomics Approaches to Understand Stylosanthes scabra, an Orphan Legume from the Brazilian Caatinga.</title>
        <authorList>
            <person name="Ferreira-Neto J.R.C."/>
            <person name="da Silva M.D."/>
            <person name="Binneck E."/>
            <person name="de Melo N.F."/>
            <person name="da Silva R.H."/>
            <person name="de Melo A.L.T.M."/>
            <person name="Pandolfi V."/>
            <person name="Bustamante F.O."/>
            <person name="Brasileiro-Vidal A.C."/>
            <person name="Benko-Iseppon A.M."/>
        </authorList>
    </citation>
    <scope>NUCLEOTIDE SEQUENCE [LARGE SCALE GENOMIC DNA]</scope>
    <source>
        <tissue evidence="2">Leaves</tissue>
    </source>
</reference>
<keyword evidence="1" id="KW-0472">Membrane</keyword>
<organism evidence="2 3">
    <name type="scientific">Stylosanthes scabra</name>
    <dbReference type="NCBI Taxonomy" id="79078"/>
    <lineage>
        <taxon>Eukaryota</taxon>
        <taxon>Viridiplantae</taxon>
        <taxon>Streptophyta</taxon>
        <taxon>Embryophyta</taxon>
        <taxon>Tracheophyta</taxon>
        <taxon>Spermatophyta</taxon>
        <taxon>Magnoliopsida</taxon>
        <taxon>eudicotyledons</taxon>
        <taxon>Gunneridae</taxon>
        <taxon>Pentapetalae</taxon>
        <taxon>rosids</taxon>
        <taxon>fabids</taxon>
        <taxon>Fabales</taxon>
        <taxon>Fabaceae</taxon>
        <taxon>Papilionoideae</taxon>
        <taxon>50 kb inversion clade</taxon>
        <taxon>dalbergioids sensu lato</taxon>
        <taxon>Dalbergieae</taxon>
        <taxon>Pterocarpus clade</taxon>
        <taxon>Stylosanthes</taxon>
    </lineage>
</organism>
<keyword evidence="1" id="KW-1133">Transmembrane helix</keyword>
<sequence length="140" mass="15841">MELRRRPLLHMTVSLSVAILVIFVRRQLCNIRRRPPLSMRSQSSSSTLRLQLRFLLLVWSTSTPPPELLILVSATTIRGHRLHGLHFAASFGSFLCLLRSPISLLSVPNEPKHPSSSSSKLFPPWRHRLKNDGAGCREVT</sequence>
<evidence type="ECO:0000313" key="2">
    <source>
        <dbReference type="EMBL" id="MED6224672.1"/>
    </source>
</evidence>
<dbReference type="Proteomes" id="UP001341840">
    <property type="component" value="Unassembled WGS sequence"/>
</dbReference>
<gene>
    <name evidence="2" type="ORF">PIB30_086342</name>
</gene>
<accession>A0ABU6ZRW9</accession>
<feature type="transmembrane region" description="Helical" evidence="1">
    <location>
        <begin position="6"/>
        <end position="24"/>
    </location>
</feature>
<keyword evidence="1" id="KW-0812">Transmembrane</keyword>
<evidence type="ECO:0000313" key="3">
    <source>
        <dbReference type="Proteomes" id="UP001341840"/>
    </source>
</evidence>
<comment type="caution">
    <text evidence="2">The sequence shown here is derived from an EMBL/GenBank/DDBJ whole genome shotgun (WGS) entry which is preliminary data.</text>
</comment>
<name>A0ABU6ZRW9_9FABA</name>
<protein>
    <submittedName>
        <fullName evidence="2">Uncharacterized protein</fullName>
    </submittedName>
</protein>